<name>A0AA38CSU5_9MICO</name>
<protein>
    <recommendedName>
        <fullName evidence="4">KDO2-lipid IV(A) lauroyltransferase</fullName>
    </recommendedName>
</protein>
<evidence type="ECO:0000313" key="2">
    <source>
        <dbReference type="EMBL" id="GMA31839.1"/>
    </source>
</evidence>
<reference evidence="2" key="2">
    <citation type="submission" date="2023-02" db="EMBL/GenBank/DDBJ databases">
        <authorList>
            <person name="Sun Q."/>
            <person name="Mori K."/>
        </authorList>
    </citation>
    <scope>NUCLEOTIDE SEQUENCE</scope>
    <source>
        <strain evidence="2">NBRC 112290</strain>
    </source>
</reference>
<proteinExistence type="predicted"/>
<dbReference type="EMBL" id="BSUM01000001">
    <property type="protein sequence ID" value="GMA31839.1"/>
    <property type="molecule type" value="Genomic_DNA"/>
</dbReference>
<accession>A0AA38CSU5</accession>
<dbReference type="AlphaFoldDB" id="A0AA38CSU5"/>
<keyword evidence="3" id="KW-1185">Reference proteome</keyword>
<dbReference type="RefSeq" id="WP_284250589.1">
    <property type="nucleotide sequence ID" value="NZ_BSUM01000001.1"/>
</dbReference>
<evidence type="ECO:0000313" key="3">
    <source>
        <dbReference type="Proteomes" id="UP001157161"/>
    </source>
</evidence>
<dbReference type="Proteomes" id="UP001157161">
    <property type="component" value="Unassembled WGS sequence"/>
</dbReference>
<sequence length="323" mass="34401">MDGGPRPGGRTRANDPTTLPGSDPDLLEPREVPGVGLLDSWRGSERLHALVPTPLALRATDLLYRGLTRARPGRLAAAREAMRAVAAPGTDEAELTRLATASVASQARAWELYHRPRDLARIPVDGLDHLAAARRAGGGLLVSYAHYGPELAWLVLRRHVPLVALLGPWITEDPPPGYRGLQVERKRALFVAARMGVAHVGGSAASQVRALQAGGALLTAFDVPGRRATRYLGRTVEMVDSTARMAVMTGSPVLPGTVVPRGSGWRIVLHPPLLPSAFGSAAELHQALADVHGDAVAGAPQHYLNPIREGMWARADAAGWYRA</sequence>
<feature type="region of interest" description="Disordered" evidence="1">
    <location>
        <begin position="1"/>
        <end position="29"/>
    </location>
</feature>
<organism evidence="2 3">
    <name type="scientific">Litorihabitans aurantiacus</name>
    <dbReference type="NCBI Taxonomy" id="1930061"/>
    <lineage>
        <taxon>Bacteria</taxon>
        <taxon>Bacillati</taxon>
        <taxon>Actinomycetota</taxon>
        <taxon>Actinomycetes</taxon>
        <taxon>Micrococcales</taxon>
        <taxon>Beutenbergiaceae</taxon>
        <taxon>Litorihabitans</taxon>
    </lineage>
</organism>
<gene>
    <name evidence="2" type="ORF">GCM10025875_18310</name>
</gene>
<evidence type="ECO:0008006" key="4">
    <source>
        <dbReference type="Google" id="ProtNLM"/>
    </source>
</evidence>
<reference evidence="2" key="1">
    <citation type="journal article" date="2014" name="Int. J. Syst. Evol. Microbiol.">
        <title>Complete genome sequence of Corynebacterium casei LMG S-19264T (=DSM 44701T), isolated from a smear-ripened cheese.</title>
        <authorList>
            <consortium name="US DOE Joint Genome Institute (JGI-PGF)"/>
            <person name="Walter F."/>
            <person name="Albersmeier A."/>
            <person name="Kalinowski J."/>
            <person name="Ruckert C."/>
        </authorList>
    </citation>
    <scope>NUCLEOTIDE SEQUENCE</scope>
    <source>
        <strain evidence="2">NBRC 112290</strain>
    </source>
</reference>
<comment type="caution">
    <text evidence="2">The sequence shown here is derived from an EMBL/GenBank/DDBJ whole genome shotgun (WGS) entry which is preliminary data.</text>
</comment>
<evidence type="ECO:0000256" key="1">
    <source>
        <dbReference type="SAM" id="MobiDB-lite"/>
    </source>
</evidence>